<reference evidence="2" key="1">
    <citation type="submission" date="2025-08" db="UniProtKB">
        <authorList>
            <consortium name="RefSeq"/>
        </authorList>
    </citation>
    <scope>IDENTIFICATION</scope>
    <source>
        <strain evidence="2">Tuebingen</strain>
        <tissue evidence="2">Fibroblasts and whole tissue</tissue>
    </source>
</reference>
<dbReference type="CTD" id="799271"/>
<dbReference type="InterPro" id="IPR046347">
    <property type="entry name" value="bZIP_sf"/>
</dbReference>
<dbReference type="Bgee" id="ENSDARG00000116941">
    <property type="expression patterns" value="Expressed in ovary and 11 other cell types or tissues"/>
</dbReference>
<dbReference type="Gene3D" id="1.20.5.170">
    <property type="match status" value="1"/>
</dbReference>
<dbReference type="InterPro" id="IPR004827">
    <property type="entry name" value="bZIP"/>
</dbReference>
<dbReference type="OMA" id="KRECIPA"/>
<name>A0A8M2BD85_DANRE</name>
<dbReference type="OrthoDB" id="6151507at2759"/>
<organism evidence="1 2">
    <name type="scientific">Danio rerio</name>
    <name type="common">Zebrafish</name>
    <name type="synonym">Brachydanio rerio</name>
    <dbReference type="NCBI Taxonomy" id="7955"/>
    <lineage>
        <taxon>Eukaryota</taxon>
        <taxon>Metazoa</taxon>
        <taxon>Chordata</taxon>
        <taxon>Craniata</taxon>
        <taxon>Vertebrata</taxon>
        <taxon>Euteleostomi</taxon>
        <taxon>Actinopterygii</taxon>
        <taxon>Neopterygii</taxon>
        <taxon>Teleostei</taxon>
        <taxon>Ostariophysi</taxon>
        <taxon>Cypriniformes</taxon>
        <taxon>Danionidae</taxon>
        <taxon>Danioninae</taxon>
        <taxon>Danio</taxon>
    </lineage>
</organism>
<sequence length="296" mass="32786">MRDQSVLLAEQKAMCPEEISQDGALSNTEETVSLLTSSSMSAQCFLFHPNGLRCKDGPEMDASSRKRESIPLEKKEEGYQDKRKKNNEAARRSREKRRNNDRVIGNQVLALLEDNARLKAELLALKLRFGLIKDPSEDPVQIFSHIQEFPTIRDTNPLTVQPLPISTQNYGFIMPAGSSIGNPDISVADEVVGTYSSGYQENSLKSLPHKLRFKMASGNEGADGFLHPVENMASVCKSTEGLWSPQTHTMPSVCSTAYQNNSSSQSLIRLQLSALTKEVAELKKTLLSKALKSNRT</sequence>
<dbReference type="PROSITE" id="PS00036">
    <property type="entry name" value="BZIP_BASIC"/>
    <property type="match status" value="1"/>
</dbReference>
<dbReference type="SUPFAM" id="SSF57959">
    <property type="entry name" value="Leucine zipper domain"/>
    <property type="match status" value="1"/>
</dbReference>
<keyword evidence="1" id="KW-1185">Reference proteome</keyword>
<dbReference type="GO" id="GO:0007623">
    <property type="term" value="P:circadian rhythm"/>
    <property type="evidence" value="ECO:0000318"/>
    <property type="project" value="GO_Central"/>
</dbReference>
<protein>
    <submittedName>
        <fullName evidence="2">Nuclear factor, interleukin 3 regulated, member 3 isoform X1</fullName>
    </submittedName>
</protein>
<dbReference type="PANTHER" id="PTHR15284">
    <property type="entry name" value="NUCLEAR FACTOR INTERLEUKIN-3-REGULATED PROTEIN"/>
    <property type="match status" value="1"/>
</dbReference>
<dbReference type="ZFIN" id="ZDB-GENE-081022-142">
    <property type="gene designation" value="nfil3-3"/>
</dbReference>
<dbReference type="SMART" id="SM00338">
    <property type="entry name" value="BRLZ"/>
    <property type="match status" value="1"/>
</dbReference>
<dbReference type="GO" id="GO:0006355">
    <property type="term" value="P:regulation of DNA-templated transcription"/>
    <property type="evidence" value="ECO:0000318"/>
    <property type="project" value="GO_Central"/>
</dbReference>
<dbReference type="Proteomes" id="UP000000437">
    <property type="component" value="Chromosome 6"/>
</dbReference>
<dbReference type="Pfam" id="PF07716">
    <property type="entry name" value="bZIP_2"/>
    <property type="match status" value="1"/>
</dbReference>
<dbReference type="AGR" id="ZFIN:ZDB-GENE-081022-142"/>
<dbReference type="RefSeq" id="XP_005165795.2">
    <property type="nucleotide sequence ID" value="XM_005165738.6"/>
</dbReference>
<dbReference type="InterPro" id="IPR047229">
    <property type="entry name" value="NFIL3-like"/>
</dbReference>
<proteinExistence type="predicted"/>
<dbReference type="PANTHER" id="PTHR15284:SF6">
    <property type="entry name" value="HYPOTHETICAL LOC799271-RELATED"/>
    <property type="match status" value="1"/>
</dbReference>
<dbReference type="GO" id="GO:0003677">
    <property type="term" value="F:DNA binding"/>
    <property type="evidence" value="ECO:0007669"/>
    <property type="project" value="UniProtKB-KW"/>
</dbReference>
<dbReference type="KEGG" id="dre:799271"/>
<dbReference type="PROSITE" id="PS50217">
    <property type="entry name" value="BZIP"/>
    <property type="match status" value="1"/>
</dbReference>
<dbReference type="GeneTree" id="ENSGT00940000164108"/>
<evidence type="ECO:0000313" key="2">
    <source>
        <dbReference type="RefSeq" id="XP_005165795.2"/>
    </source>
</evidence>
<evidence type="ECO:0000313" key="3">
    <source>
        <dbReference type="ZFIN" id="ZDB-GENE-081022-142"/>
    </source>
</evidence>
<dbReference type="GO" id="GO:0005634">
    <property type="term" value="C:nucleus"/>
    <property type="evidence" value="ECO:0000318"/>
    <property type="project" value="GO_Central"/>
</dbReference>
<gene>
    <name evidence="2 3" type="primary">nfil3-3</name>
    <name evidence="2" type="synonym">e4bp4-3</name>
    <name evidence="2" type="synonym">zgc:194695</name>
    <name evidence="2" type="synonym">zgc:194697</name>
</gene>
<accession>A0A8M2BD85</accession>
<dbReference type="STRING" id="7955.ENSDARP00000153015"/>
<dbReference type="FunFam" id="1.20.5.170:FF:000025">
    <property type="entry name" value="nuclear factor interleukin-3-regulated protein-like"/>
    <property type="match status" value="1"/>
</dbReference>
<dbReference type="GO" id="GO:0003700">
    <property type="term" value="F:DNA-binding transcription factor activity"/>
    <property type="evidence" value="ECO:0007669"/>
    <property type="project" value="InterPro"/>
</dbReference>
<evidence type="ECO:0000313" key="1">
    <source>
        <dbReference type="Proteomes" id="UP000000437"/>
    </source>
</evidence>